<proteinExistence type="predicted"/>
<evidence type="ECO:0000256" key="1">
    <source>
        <dbReference type="SAM" id="MobiDB-lite"/>
    </source>
</evidence>
<dbReference type="KEGG" id="mbrn:90967552"/>
<accession>A0A7D5YXJ0</accession>
<dbReference type="AlphaFoldDB" id="A0A7D5YXJ0"/>
<feature type="region of interest" description="Disordered" evidence="1">
    <location>
        <begin position="48"/>
        <end position="80"/>
    </location>
</feature>
<organism evidence="2 3">
    <name type="scientific">Metarhizium brunneum</name>
    <dbReference type="NCBI Taxonomy" id="500148"/>
    <lineage>
        <taxon>Eukaryota</taxon>
        <taxon>Fungi</taxon>
        <taxon>Dikarya</taxon>
        <taxon>Ascomycota</taxon>
        <taxon>Pezizomycotina</taxon>
        <taxon>Sordariomycetes</taxon>
        <taxon>Hypocreomycetidae</taxon>
        <taxon>Hypocreales</taxon>
        <taxon>Clavicipitaceae</taxon>
        <taxon>Metarhizium</taxon>
    </lineage>
</organism>
<protein>
    <submittedName>
        <fullName evidence="2">Uncharacterized protein</fullName>
    </submittedName>
</protein>
<evidence type="ECO:0000313" key="2">
    <source>
        <dbReference type="EMBL" id="QLI65083.1"/>
    </source>
</evidence>
<dbReference type="Proteomes" id="UP000510686">
    <property type="component" value="Chromosome 1"/>
</dbReference>
<dbReference type="GeneID" id="90967552"/>
<dbReference type="EMBL" id="CP058932">
    <property type="protein sequence ID" value="QLI65083.1"/>
    <property type="molecule type" value="Genomic_DNA"/>
</dbReference>
<evidence type="ECO:0000313" key="3">
    <source>
        <dbReference type="Proteomes" id="UP000510686"/>
    </source>
</evidence>
<sequence length="80" mass="9155">MPEINVATKAAMLALYAECDYSALRLTQLFDVSQTSVRRIIKEARERGFNPTRRPLRIEDKYLEPKPRTGGTKKNPATYP</sequence>
<gene>
    <name evidence="2" type="ORF">G6M90_00g028170</name>
</gene>
<dbReference type="RefSeq" id="XP_065985889.1">
    <property type="nucleotide sequence ID" value="XM_066130006.1"/>
</dbReference>
<keyword evidence="3" id="KW-1185">Reference proteome</keyword>
<dbReference type="OrthoDB" id="5415741at2759"/>
<name>A0A7D5YXJ0_9HYPO</name>
<reference evidence="2 3" key="1">
    <citation type="submission" date="2020-07" db="EMBL/GenBank/DDBJ databases">
        <title>Telomere length de novo assembly of all 7 chromosomes of the fungus, Metarhizium brunneum, using a novel assembly pipeline.</title>
        <authorList>
            <person name="Saud z."/>
            <person name="Kortsinoglou A."/>
            <person name="Kouvelis V.N."/>
            <person name="Butt T.M."/>
        </authorList>
    </citation>
    <scope>NUCLEOTIDE SEQUENCE [LARGE SCALE GENOMIC DNA]</scope>
    <source>
        <strain evidence="2 3">4556</strain>
    </source>
</reference>
<feature type="compositionally biased region" description="Basic and acidic residues" evidence="1">
    <location>
        <begin position="56"/>
        <end position="67"/>
    </location>
</feature>